<gene>
    <name evidence="2" type="ORF">V3328_00165</name>
</gene>
<evidence type="ECO:0008006" key="4">
    <source>
        <dbReference type="Google" id="ProtNLM"/>
    </source>
</evidence>
<keyword evidence="1" id="KW-0812">Transmembrane</keyword>
<sequence>MYGVPLMILPLIGYNVLVFLFGGVDWQGPVFSAQMMSGSTFSLSAGDVFILVSLLILFIEVLKATYTGAGSIVDHLLSTLVFVGCVVEFLIVAQAATSTFFLMTAIAFVDVVAGFSITIRGARRDFTVGPQNGG</sequence>
<dbReference type="Proteomes" id="UP001378188">
    <property type="component" value="Unassembled WGS sequence"/>
</dbReference>
<feature type="transmembrane region" description="Helical" evidence="1">
    <location>
        <begin position="100"/>
        <end position="119"/>
    </location>
</feature>
<feature type="transmembrane region" description="Helical" evidence="1">
    <location>
        <begin position="6"/>
        <end position="24"/>
    </location>
</feature>
<name>A0AAW9RCE9_9HYPH</name>
<proteinExistence type="predicted"/>
<protein>
    <recommendedName>
        <fullName evidence="4">Transmembrane protein</fullName>
    </recommendedName>
</protein>
<keyword evidence="1" id="KW-1133">Transmembrane helix</keyword>
<keyword evidence="1" id="KW-0472">Membrane</keyword>
<feature type="transmembrane region" description="Helical" evidence="1">
    <location>
        <begin position="72"/>
        <end position="93"/>
    </location>
</feature>
<evidence type="ECO:0000256" key="1">
    <source>
        <dbReference type="SAM" id="Phobius"/>
    </source>
</evidence>
<organism evidence="2 3">
    <name type="scientific">Microbaculum marinum</name>
    <dbReference type="NCBI Taxonomy" id="1764581"/>
    <lineage>
        <taxon>Bacteria</taxon>
        <taxon>Pseudomonadati</taxon>
        <taxon>Pseudomonadota</taxon>
        <taxon>Alphaproteobacteria</taxon>
        <taxon>Hyphomicrobiales</taxon>
        <taxon>Tepidamorphaceae</taxon>
        <taxon>Microbaculum</taxon>
    </lineage>
</organism>
<evidence type="ECO:0000313" key="2">
    <source>
        <dbReference type="EMBL" id="MEJ8569867.1"/>
    </source>
</evidence>
<feature type="transmembrane region" description="Helical" evidence="1">
    <location>
        <begin position="45"/>
        <end position="66"/>
    </location>
</feature>
<evidence type="ECO:0000313" key="3">
    <source>
        <dbReference type="Proteomes" id="UP001378188"/>
    </source>
</evidence>
<dbReference type="AlphaFoldDB" id="A0AAW9RCE9"/>
<comment type="caution">
    <text evidence="2">The sequence shown here is derived from an EMBL/GenBank/DDBJ whole genome shotgun (WGS) entry which is preliminary data.</text>
</comment>
<reference evidence="2 3" key="1">
    <citation type="submission" date="2024-02" db="EMBL/GenBank/DDBJ databases">
        <title>Genome analysis and characterization of Microbaculum marinisediminis sp. nov., isolated from marine sediment.</title>
        <authorList>
            <person name="Du Z.-J."/>
            <person name="Ye Y.-Q."/>
            <person name="Zhang Z.-R."/>
            <person name="Yuan S.-M."/>
            <person name="Zhang X.-Y."/>
        </authorList>
    </citation>
    <scope>NUCLEOTIDE SEQUENCE [LARGE SCALE GENOMIC DNA]</scope>
    <source>
        <strain evidence="2 3">SDUM1044001</strain>
    </source>
</reference>
<dbReference type="RefSeq" id="WP_340327611.1">
    <property type="nucleotide sequence ID" value="NZ_JAZHOF010000001.1"/>
</dbReference>
<keyword evidence="3" id="KW-1185">Reference proteome</keyword>
<accession>A0AAW9RCE9</accession>
<dbReference type="EMBL" id="JAZHOF010000001">
    <property type="protein sequence ID" value="MEJ8569867.1"/>
    <property type="molecule type" value="Genomic_DNA"/>
</dbReference>